<protein>
    <submittedName>
        <fullName evidence="1">Uncharacterized protein</fullName>
    </submittedName>
</protein>
<evidence type="ECO:0000313" key="2">
    <source>
        <dbReference type="Proteomes" id="UP000015105"/>
    </source>
</evidence>
<dbReference type="EnsemblPlants" id="AET7Gv20946200.43">
    <property type="protein sequence ID" value="AET7Gv20946200.43"/>
    <property type="gene ID" value="AET7Gv20946200"/>
</dbReference>
<organism evidence="1 2">
    <name type="scientific">Aegilops tauschii subsp. strangulata</name>
    <name type="common">Goatgrass</name>
    <dbReference type="NCBI Taxonomy" id="200361"/>
    <lineage>
        <taxon>Eukaryota</taxon>
        <taxon>Viridiplantae</taxon>
        <taxon>Streptophyta</taxon>
        <taxon>Embryophyta</taxon>
        <taxon>Tracheophyta</taxon>
        <taxon>Spermatophyta</taxon>
        <taxon>Magnoliopsida</taxon>
        <taxon>Liliopsida</taxon>
        <taxon>Poales</taxon>
        <taxon>Poaceae</taxon>
        <taxon>BOP clade</taxon>
        <taxon>Pooideae</taxon>
        <taxon>Triticodae</taxon>
        <taxon>Triticeae</taxon>
        <taxon>Triticinae</taxon>
        <taxon>Aegilops</taxon>
    </lineage>
</organism>
<reference evidence="1" key="5">
    <citation type="journal article" date="2021" name="G3 (Bethesda)">
        <title>Aegilops tauschii genome assembly Aet v5.0 features greater sequence contiguity and improved annotation.</title>
        <authorList>
            <person name="Wang L."/>
            <person name="Zhu T."/>
            <person name="Rodriguez J.C."/>
            <person name="Deal K.R."/>
            <person name="Dubcovsky J."/>
            <person name="McGuire P.E."/>
            <person name="Lux T."/>
            <person name="Spannagl M."/>
            <person name="Mayer K.F.X."/>
            <person name="Baldrich P."/>
            <person name="Meyers B.C."/>
            <person name="Huo N."/>
            <person name="Gu Y.Q."/>
            <person name="Zhou H."/>
            <person name="Devos K.M."/>
            <person name="Bennetzen J.L."/>
            <person name="Unver T."/>
            <person name="Budak H."/>
            <person name="Gulick P.J."/>
            <person name="Galiba G."/>
            <person name="Kalapos B."/>
            <person name="Nelson D.R."/>
            <person name="Li P."/>
            <person name="You F.M."/>
            <person name="Luo M.C."/>
            <person name="Dvorak J."/>
        </authorList>
    </citation>
    <scope>NUCLEOTIDE SEQUENCE [LARGE SCALE GENOMIC DNA]</scope>
    <source>
        <strain evidence="1">cv. AL8/78</strain>
    </source>
</reference>
<evidence type="ECO:0000313" key="1">
    <source>
        <dbReference type="EnsemblPlants" id="AET7Gv20946200.43"/>
    </source>
</evidence>
<reference evidence="1" key="4">
    <citation type="submission" date="2019-03" db="UniProtKB">
        <authorList>
            <consortium name="EnsemblPlants"/>
        </authorList>
    </citation>
    <scope>IDENTIFICATION</scope>
</reference>
<proteinExistence type="predicted"/>
<sequence>MHSQCVRLRCTLVSVCLIPVLTNCNLDTSFFGAPQLIFLGLTWQTLIVLQTWQILSPSSSPTARVIWMWCQMLNKRLSKRNVSKLC</sequence>
<dbReference type="AlphaFoldDB" id="A0A453SHU4"/>
<dbReference type="Gramene" id="AET7Gv20946200.43">
    <property type="protein sequence ID" value="AET7Gv20946200.43"/>
    <property type="gene ID" value="AET7Gv20946200"/>
</dbReference>
<name>A0A453SHU4_AEGTS</name>
<accession>A0A453SHU4</accession>
<reference evidence="2" key="1">
    <citation type="journal article" date="2014" name="Science">
        <title>Ancient hybridizations among the ancestral genomes of bread wheat.</title>
        <authorList>
            <consortium name="International Wheat Genome Sequencing Consortium,"/>
            <person name="Marcussen T."/>
            <person name="Sandve S.R."/>
            <person name="Heier L."/>
            <person name="Spannagl M."/>
            <person name="Pfeifer M."/>
            <person name="Jakobsen K.S."/>
            <person name="Wulff B.B."/>
            <person name="Steuernagel B."/>
            <person name="Mayer K.F."/>
            <person name="Olsen O.A."/>
        </authorList>
    </citation>
    <scope>NUCLEOTIDE SEQUENCE [LARGE SCALE GENOMIC DNA]</scope>
    <source>
        <strain evidence="2">cv. AL8/78</strain>
    </source>
</reference>
<reference evidence="2" key="2">
    <citation type="journal article" date="2017" name="Nat. Plants">
        <title>The Aegilops tauschii genome reveals multiple impacts of transposons.</title>
        <authorList>
            <person name="Zhao G."/>
            <person name="Zou C."/>
            <person name="Li K."/>
            <person name="Wang K."/>
            <person name="Li T."/>
            <person name="Gao L."/>
            <person name="Zhang X."/>
            <person name="Wang H."/>
            <person name="Yang Z."/>
            <person name="Liu X."/>
            <person name="Jiang W."/>
            <person name="Mao L."/>
            <person name="Kong X."/>
            <person name="Jiao Y."/>
            <person name="Jia J."/>
        </authorList>
    </citation>
    <scope>NUCLEOTIDE SEQUENCE [LARGE SCALE GENOMIC DNA]</scope>
    <source>
        <strain evidence="2">cv. AL8/78</strain>
    </source>
</reference>
<dbReference type="Proteomes" id="UP000015105">
    <property type="component" value="Chromosome 7D"/>
</dbReference>
<reference evidence="1" key="3">
    <citation type="journal article" date="2017" name="Nature">
        <title>Genome sequence of the progenitor of the wheat D genome Aegilops tauschii.</title>
        <authorList>
            <person name="Luo M.C."/>
            <person name="Gu Y.Q."/>
            <person name="Puiu D."/>
            <person name="Wang H."/>
            <person name="Twardziok S.O."/>
            <person name="Deal K.R."/>
            <person name="Huo N."/>
            <person name="Zhu T."/>
            <person name="Wang L."/>
            <person name="Wang Y."/>
            <person name="McGuire P.E."/>
            <person name="Liu S."/>
            <person name="Long H."/>
            <person name="Ramasamy R.K."/>
            <person name="Rodriguez J.C."/>
            <person name="Van S.L."/>
            <person name="Yuan L."/>
            <person name="Wang Z."/>
            <person name="Xia Z."/>
            <person name="Xiao L."/>
            <person name="Anderson O.D."/>
            <person name="Ouyang S."/>
            <person name="Liang Y."/>
            <person name="Zimin A.V."/>
            <person name="Pertea G."/>
            <person name="Qi P."/>
            <person name="Bennetzen J.L."/>
            <person name="Dai X."/>
            <person name="Dawson M.W."/>
            <person name="Muller H.G."/>
            <person name="Kugler K."/>
            <person name="Rivarola-Duarte L."/>
            <person name="Spannagl M."/>
            <person name="Mayer K.F.X."/>
            <person name="Lu F.H."/>
            <person name="Bevan M.W."/>
            <person name="Leroy P."/>
            <person name="Li P."/>
            <person name="You F.M."/>
            <person name="Sun Q."/>
            <person name="Liu Z."/>
            <person name="Lyons E."/>
            <person name="Wicker T."/>
            <person name="Salzberg S.L."/>
            <person name="Devos K.M."/>
            <person name="Dvorak J."/>
        </authorList>
    </citation>
    <scope>NUCLEOTIDE SEQUENCE [LARGE SCALE GENOMIC DNA]</scope>
    <source>
        <strain evidence="1">cv. AL8/78</strain>
    </source>
</reference>
<keyword evidence="2" id="KW-1185">Reference proteome</keyword>